<accession>M5TTC5</accession>
<reference evidence="1 2" key="1">
    <citation type="journal article" date="2013" name="Mar. Genomics">
        <title>Expression of sulfatases in Rhodopirellula baltica and the diversity of sulfatases in the genus Rhodopirellula.</title>
        <authorList>
            <person name="Wegner C.E."/>
            <person name="Richter-Heitmann T."/>
            <person name="Klindworth A."/>
            <person name="Klockow C."/>
            <person name="Richter M."/>
            <person name="Achstetter T."/>
            <person name="Glockner F.O."/>
            <person name="Harder J."/>
        </authorList>
    </citation>
    <scope>NUCLEOTIDE SEQUENCE [LARGE SCALE GENOMIC DNA]</scope>
    <source>
        <strain evidence="1 2">SM41</strain>
    </source>
</reference>
<evidence type="ECO:0000313" key="1">
    <source>
        <dbReference type="EMBL" id="EMI52299.1"/>
    </source>
</evidence>
<keyword evidence="2" id="KW-1185">Reference proteome</keyword>
<dbReference type="Proteomes" id="UP000011885">
    <property type="component" value="Unassembled WGS sequence"/>
</dbReference>
<organism evidence="1 2">
    <name type="scientific">Rhodopirellula sallentina SM41</name>
    <dbReference type="NCBI Taxonomy" id="1263870"/>
    <lineage>
        <taxon>Bacteria</taxon>
        <taxon>Pseudomonadati</taxon>
        <taxon>Planctomycetota</taxon>
        <taxon>Planctomycetia</taxon>
        <taxon>Pirellulales</taxon>
        <taxon>Pirellulaceae</taxon>
        <taxon>Rhodopirellula</taxon>
    </lineage>
</organism>
<gene>
    <name evidence="1" type="ORF">RSSM_06258</name>
</gene>
<proteinExistence type="predicted"/>
<protein>
    <submittedName>
        <fullName evidence="1">Uncharacterized protein</fullName>
    </submittedName>
</protein>
<dbReference type="AlphaFoldDB" id="M5TTC5"/>
<dbReference type="PATRIC" id="fig|1263870.3.peg.6631"/>
<dbReference type="EMBL" id="ANOH01000439">
    <property type="protein sequence ID" value="EMI52299.1"/>
    <property type="molecule type" value="Genomic_DNA"/>
</dbReference>
<comment type="caution">
    <text evidence="1">The sequence shown here is derived from an EMBL/GenBank/DDBJ whole genome shotgun (WGS) entry which is preliminary data.</text>
</comment>
<evidence type="ECO:0000313" key="2">
    <source>
        <dbReference type="Proteomes" id="UP000011885"/>
    </source>
</evidence>
<sequence>MSRRDLTMLDPRRIHVLDRYFPRDWHFDAAWHSHSRWQTFRSEQPAPGYD</sequence>
<name>M5TTC5_9BACT</name>